<keyword evidence="1" id="KW-0175">Coiled coil</keyword>
<evidence type="ECO:0000256" key="1">
    <source>
        <dbReference type="SAM" id="Coils"/>
    </source>
</evidence>
<dbReference type="AlphaFoldDB" id="A0A1H9EHJ5"/>
<keyword evidence="3" id="KW-1185">Reference proteome</keyword>
<evidence type="ECO:0000313" key="3">
    <source>
        <dbReference type="Proteomes" id="UP000199233"/>
    </source>
</evidence>
<dbReference type="PANTHER" id="PTHR38765:SF1">
    <property type="entry name" value="DUF484 DOMAIN-CONTAINING PROTEIN"/>
    <property type="match status" value="1"/>
</dbReference>
<dbReference type="EMBL" id="FOFS01000005">
    <property type="protein sequence ID" value="SEQ25210.1"/>
    <property type="molecule type" value="Genomic_DNA"/>
</dbReference>
<dbReference type="RefSeq" id="WP_093283967.1">
    <property type="nucleotide sequence ID" value="NZ_FOFS01000005.1"/>
</dbReference>
<dbReference type="OrthoDB" id="8525200at2"/>
<name>A0A1H9EHJ5_9GAMM</name>
<dbReference type="Proteomes" id="UP000199233">
    <property type="component" value="Unassembled WGS sequence"/>
</dbReference>
<gene>
    <name evidence="2" type="ORF">SAMN04488038_10542</name>
</gene>
<accession>A0A1H9EHJ5</accession>
<dbReference type="Pfam" id="PF04340">
    <property type="entry name" value="DUF484"/>
    <property type="match status" value="1"/>
</dbReference>
<proteinExistence type="predicted"/>
<dbReference type="STRING" id="489703.SAMN04488038_10542"/>
<protein>
    <recommendedName>
        <fullName evidence="4">DUF484 family protein</fullName>
    </recommendedName>
</protein>
<dbReference type="InterPro" id="IPR029016">
    <property type="entry name" value="GAF-like_dom_sf"/>
</dbReference>
<organism evidence="2 3">
    <name type="scientific">Solimonas aquatica</name>
    <dbReference type="NCBI Taxonomy" id="489703"/>
    <lineage>
        <taxon>Bacteria</taxon>
        <taxon>Pseudomonadati</taxon>
        <taxon>Pseudomonadota</taxon>
        <taxon>Gammaproteobacteria</taxon>
        <taxon>Nevskiales</taxon>
        <taxon>Nevskiaceae</taxon>
        <taxon>Solimonas</taxon>
    </lineage>
</organism>
<reference evidence="3" key="1">
    <citation type="submission" date="2016-10" db="EMBL/GenBank/DDBJ databases">
        <authorList>
            <person name="Varghese N."/>
            <person name="Submissions S."/>
        </authorList>
    </citation>
    <scope>NUCLEOTIDE SEQUENCE [LARGE SCALE GENOMIC DNA]</scope>
    <source>
        <strain evidence="3">DSM 25927</strain>
    </source>
</reference>
<sequence length="234" mass="25854">MAELSAPKEAATVAKLNERELVAYLKAHPDFLSRHPDLLESIELKHRSGSAVSLIEKQVEMLRARNQRLEDRLERLLDAARDNERRQDNVHRLARTLIRAPSLAAVAKGLADCMREDFGIEETLIGISATHYKRHDIEGVVPVAPDSRLAQGLENFFRTRLIECGPIDATRAALLFPKAAETVASAAIVPLEKESSLGFVALGAYDGERFAPRQGKLFLELTAELIAAAVRART</sequence>
<dbReference type="PANTHER" id="PTHR38765">
    <property type="entry name" value="DUF484 DOMAIN-CONTAINING PROTEIN"/>
    <property type="match status" value="1"/>
</dbReference>
<dbReference type="Gene3D" id="3.30.450.40">
    <property type="match status" value="1"/>
</dbReference>
<dbReference type="InterPro" id="IPR007435">
    <property type="entry name" value="DUF484"/>
</dbReference>
<evidence type="ECO:0008006" key="4">
    <source>
        <dbReference type="Google" id="ProtNLM"/>
    </source>
</evidence>
<evidence type="ECO:0000313" key="2">
    <source>
        <dbReference type="EMBL" id="SEQ25210.1"/>
    </source>
</evidence>
<feature type="coiled-coil region" evidence="1">
    <location>
        <begin position="52"/>
        <end position="86"/>
    </location>
</feature>